<evidence type="ECO:0000256" key="2">
    <source>
        <dbReference type="SAM" id="MobiDB-lite"/>
    </source>
</evidence>
<dbReference type="Gene3D" id="2.130.10.10">
    <property type="entry name" value="YVTN repeat-like/Quinoprotein amine dehydrogenase"/>
    <property type="match status" value="3"/>
</dbReference>
<dbReference type="Pfam" id="PF22939">
    <property type="entry name" value="WHD_GPIID"/>
    <property type="match status" value="1"/>
</dbReference>
<dbReference type="InterPro" id="IPR015943">
    <property type="entry name" value="WD40/YVTN_repeat-like_dom_sf"/>
</dbReference>
<dbReference type="InterPro" id="IPR027417">
    <property type="entry name" value="P-loop_NTPase"/>
</dbReference>
<dbReference type="SUPFAM" id="SSF52540">
    <property type="entry name" value="P-loop containing nucleoside triphosphate hydrolases"/>
    <property type="match status" value="1"/>
</dbReference>
<evidence type="ECO:0000259" key="3">
    <source>
        <dbReference type="Pfam" id="PF22939"/>
    </source>
</evidence>
<evidence type="ECO:0000313" key="6">
    <source>
        <dbReference type="Proteomes" id="UP001276659"/>
    </source>
</evidence>
<dbReference type="SUPFAM" id="SSF50978">
    <property type="entry name" value="WD40 repeat-like"/>
    <property type="match status" value="1"/>
</dbReference>
<keyword evidence="1" id="KW-0677">Repeat</keyword>
<feature type="region of interest" description="Disordered" evidence="2">
    <location>
        <begin position="1"/>
        <end position="79"/>
    </location>
</feature>
<name>A0AAD9ZDX2_9LECA</name>
<dbReference type="SMART" id="SM00320">
    <property type="entry name" value="WD40"/>
    <property type="match status" value="6"/>
</dbReference>
<dbReference type="Proteomes" id="UP001276659">
    <property type="component" value="Unassembled WGS sequence"/>
</dbReference>
<sequence length="1681" mass="187703">MEASRMFGKHFGSRTSKKTLVESNEATQLDRTLSTPHASVLESGAETEELGRNVPHRSLTADPSLPNRSRSPGARDPLGLHVVHTPKENRRLDIVFVHGLGGTSRLSWSKNKDLNKFWPSKFLPLEPEICLGRILTFGYDANIVRDVSNKSSSVLDFAKELLFELKYAKDEKTDELDIGAVPIIFIVHSMGGLIVKEAYLQGQNDPEYETIVRMVSAILFLSTPHRGTNLAETLNRILQASFISAPKQFIGDLAKNSFTLQKLNDQFRHVAPKLDIISFYETQMTPVGLQRNKVMVLEKESSVLGYPGETCKALHADHHGVCKYESPQDPIYVTVRNVLKSLIRKLPIPGIKYEATTSLEDDRFGVEYTLGITDAPDTDYSFFRGRWAAGTCRWILENPVFLDWEYDNGPSPRALWLHGSAASGKSVLASFVINHLVESHRLCQYFFIRFGDQNKRSTSTLLRSLASQVAAAVPAFRQKLVQMSEDISKVKSAEVQSIWQKLFRAILFKVPMSQPLYWIIDGLEESDTPRTILKLLSDVLLAPAPIRILIISRKTQELTSAFLKAFDGSKLDILANEGHERDFHHFIDQELNIPERKFKDEVTNEILESARGNFLWVHLAIQNINKCMTKADVRKAFEKLPPGMEALYGRMAQSVADIPERTNRRRAHDIMAWVSCASRALNVQELCQALETGEEEIIDLPKSIEDLCGGFVVVDSDGNVAMVHQTAREYLLGDQIRPFNINRRAAHEQLFVRCMTGLMENNLRAKVNRGQESMFLRYSLAGWFRHLYEGAPISQDTMSILMKFTKGSSMLVWIQALASHEQLRTLISASIYLSRFADKLRNADLDVVPSDRQIPEREMVEKWSSDLVKIVGKFGANLARNPEAIHRLIPPFCPQDSILYQQYGRREIKSLNISGISNTSWDDSLARLSFGSGTHADSISAVGAYISILDPAGKVYVYGEKSFEELHQLQHGERIRLMQVNSNGILLVTYGFVSTRVWNVSTGKCIASAWNPARSARPQSMTFVKDDTAIMLGSGDGRVRLWRMFESGSGWEVIAELDEQRLEGTFVNSPSCMAISPDGNQVALGYRGHPASVWEVQGPEFVGHCSRRDAENAWGEVIQITWHPYSGEILGLYLEGIVFKWNPYDYDVEEIRTGGAKLVVSQDGSFFATGDATGNVKIFSTSDFCLIYQLAAQDPVLDMSFSPDSHRLYDIRGSFGNVWEPSALIKLSEMTERSSDNASDSQSIVSRSAMPGVQSRNIDTITALATHPNGRYYSLGTEDGITELFDTSRGKVGNLGRSRSYMTTEQMVWSPNGRYIAIADLSGGLSVKTFQPKSDVSAQWATESKLEMPISTSRGAILQLLFHPDSTKLFVYTSSTLSVVTISTKNVDASVVLSPPNQSYKWINHPLDQNILIAVGPGTIQMWAWVDLQEVNTFHTASPYMDQLASLSLMTNDETEVEASQSDLGSSARFSRSVNLWEAQETVDRVLLTPGDKYILVQTSHPLDSSRHRHKQVILFEVATLGSSQGSRPRFSDIDLSASSASVQSASQQQELDYITLPENLACDIEIPLGFLSRDRLVFLDRHFWACSWRLPLPSNISTRRTSETTVSRGGSNLPSMLSRRRTSETTLSGGGMSEIRRHYFLPGDWISPDCLALCAVTSDGTVLCPRNGEVAVIKCATLRS</sequence>
<dbReference type="SUPFAM" id="SSF53474">
    <property type="entry name" value="alpha/beta-Hydrolases"/>
    <property type="match status" value="1"/>
</dbReference>
<protein>
    <submittedName>
        <fullName evidence="5">Uncharacterized protein</fullName>
    </submittedName>
</protein>
<dbReference type="Gene3D" id="3.40.50.1820">
    <property type="entry name" value="alpha/beta hydrolase"/>
    <property type="match status" value="1"/>
</dbReference>
<dbReference type="SUPFAM" id="SSF101908">
    <property type="entry name" value="Putative isomerase YbhE"/>
    <property type="match status" value="1"/>
</dbReference>
<feature type="domain" description="Nephrocystin 3-like N-terminal" evidence="4">
    <location>
        <begin position="390"/>
        <end position="553"/>
    </location>
</feature>
<organism evidence="5 6">
    <name type="scientific">Lepraria neglecta</name>
    <dbReference type="NCBI Taxonomy" id="209136"/>
    <lineage>
        <taxon>Eukaryota</taxon>
        <taxon>Fungi</taxon>
        <taxon>Dikarya</taxon>
        <taxon>Ascomycota</taxon>
        <taxon>Pezizomycotina</taxon>
        <taxon>Lecanoromycetes</taxon>
        <taxon>OSLEUM clade</taxon>
        <taxon>Lecanoromycetidae</taxon>
        <taxon>Lecanorales</taxon>
        <taxon>Lecanorineae</taxon>
        <taxon>Stereocaulaceae</taxon>
        <taxon>Lepraria</taxon>
    </lineage>
</organism>
<dbReference type="PANTHER" id="PTHR10039">
    <property type="entry name" value="AMELOGENIN"/>
    <property type="match status" value="1"/>
</dbReference>
<dbReference type="Gene3D" id="3.40.50.300">
    <property type="entry name" value="P-loop containing nucleotide triphosphate hydrolases"/>
    <property type="match status" value="1"/>
</dbReference>
<comment type="caution">
    <text evidence="5">The sequence shown here is derived from an EMBL/GenBank/DDBJ whole genome shotgun (WGS) entry which is preliminary data.</text>
</comment>
<feature type="domain" description="GPI inositol-deacylase winged helix" evidence="3">
    <location>
        <begin position="663"/>
        <end position="736"/>
    </location>
</feature>
<evidence type="ECO:0000259" key="4">
    <source>
        <dbReference type="Pfam" id="PF24883"/>
    </source>
</evidence>
<dbReference type="InterPro" id="IPR054471">
    <property type="entry name" value="GPIID_WHD"/>
</dbReference>
<feature type="compositionally biased region" description="Basic residues" evidence="2">
    <location>
        <begin position="7"/>
        <end position="17"/>
    </location>
</feature>
<proteinExistence type="predicted"/>
<evidence type="ECO:0000256" key="1">
    <source>
        <dbReference type="ARBA" id="ARBA00022737"/>
    </source>
</evidence>
<feature type="compositionally biased region" description="Polar residues" evidence="2">
    <location>
        <begin position="21"/>
        <end position="37"/>
    </location>
</feature>
<keyword evidence="6" id="KW-1185">Reference proteome</keyword>
<feature type="compositionally biased region" description="Low complexity" evidence="2">
    <location>
        <begin position="1602"/>
        <end position="1612"/>
    </location>
</feature>
<dbReference type="PANTHER" id="PTHR10039:SF16">
    <property type="entry name" value="GPI INOSITOL-DEACYLASE"/>
    <property type="match status" value="1"/>
</dbReference>
<feature type="region of interest" description="Disordered" evidence="2">
    <location>
        <begin position="1602"/>
        <end position="1629"/>
    </location>
</feature>
<dbReference type="InterPro" id="IPR036322">
    <property type="entry name" value="WD40_repeat_dom_sf"/>
</dbReference>
<dbReference type="InterPro" id="IPR029058">
    <property type="entry name" value="AB_hydrolase_fold"/>
</dbReference>
<evidence type="ECO:0000313" key="5">
    <source>
        <dbReference type="EMBL" id="KAK3174612.1"/>
    </source>
</evidence>
<dbReference type="InterPro" id="IPR001680">
    <property type="entry name" value="WD40_rpt"/>
</dbReference>
<accession>A0AAD9ZDX2</accession>
<dbReference type="Pfam" id="PF24883">
    <property type="entry name" value="NPHP3_N"/>
    <property type="match status" value="1"/>
</dbReference>
<dbReference type="EMBL" id="JASNWA010000006">
    <property type="protein sequence ID" value="KAK3174612.1"/>
    <property type="molecule type" value="Genomic_DNA"/>
</dbReference>
<dbReference type="InterPro" id="IPR056884">
    <property type="entry name" value="NPHP3-like_N"/>
</dbReference>
<gene>
    <name evidence="5" type="ORF">OEA41_001858</name>
</gene>
<reference evidence="5" key="1">
    <citation type="submission" date="2022-11" db="EMBL/GenBank/DDBJ databases">
        <title>Chromosomal genome sequence assembly and mating type (MAT) locus characterization of the leprose asexual lichenized fungus Lepraria neglecta (Nyl.) Erichsen.</title>
        <authorList>
            <person name="Allen J.L."/>
            <person name="Pfeffer B."/>
        </authorList>
    </citation>
    <scope>NUCLEOTIDE SEQUENCE</scope>
    <source>
        <strain evidence="5">Allen 5258</strain>
    </source>
</reference>